<reference evidence="2" key="1">
    <citation type="submission" date="2018-10" db="EMBL/GenBank/DDBJ databases">
        <title>Fifty Aureobasidium pullulans genomes reveal a recombining polyextremotolerant generalist.</title>
        <authorList>
            <person name="Gostincar C."/>
            <person name="Turk M."/>
            <person name="Zajc J."/>
            <person name="Gunde-Cimerman N."/>
        </authorList>
    </citation>
    <scope>NUCLEOTIDE SEQUENCE [LARGE SCALE GENOMIC DNA]</scope>
    <source>
        <strain evidence="2">EXF-10085</strain>
    </source>
</reference>
<dbReference type="Gene3D" id="3.30.70.100">
    <property type="match status" value="1"/>
</dbReference>
<dbReference type="InterPro" id="IPR013097">
    <property type="entry name" value="Dabb"/>
</dbReference>
<evidence type="ECO:0000259" key="1">
    <source>
        <dbReference type="PROSITE" id="PS51502"/>
    </source>
</evidence>
<name>A0A4S9CFZ0_AURPU</name>
<feature type="domain" description="Stress-response A/B barrel" evidence="1">
    <location>
        <begin position="3"/>
        <end position="83"/>
    </location>
</feature>
<dbReference type="InterPro" id="IPR011008">
    <property type="entry name" value="Dimeric_a/b-barrel"/>
</dbReference>
<gene>
    <name evidence="2" type="ORF">D6D13_07352</name>
</gene>
<evidence type="ECO:0000313" key="2">
    <source>
        <dbReference type="EMBL" id="THX05180.1"/>
    </source>
</evidence>
<dbReference type="EMBL" id="QZAS01000029">
    <property type="protein sequence ID" value="THX05180.1"/>
    <property type="molecule type" value="Genomic_DNA"/>
</dbReference>
<organism evidence="2">
    <name type="scientific">Aureobasidium pullulans</name>
    <name type="common">Black yeast</name>
    <name type="synonym">Pullularia pullulans</name>
    <dbReference type="NCBI Taxonomy" id="5580"/>
    <lineage>
        <taxon>Eukaryota</taxon>
        <taxon>Fungi</taxon>
        <taxon>Dikarya</taxon>
        <taxon>Ascomycota</taxon>
        <taxon>Pezizomycotina</taxon>
        <taxon>Dothideomycetes</taxon>
        <taxon>Dothideomycetidae</taxon>
        <taxon>Dothideales</taxon>
        <taxon>Saccotheciaceae</taxon>
        <taxon>Aureobasidium</taxon>
    </lineage>
</organism>
<comment type="caution">
    <text evidence="2">The sequence shown here is derived from an EMBL/GenBank/DDBJ whole genome shotgun (WGS) entry which is preliminary data.</text>
</comment>
<dbReference type="PROSITE" id="PS51502">
    <property type="entry name" value="S_R_A_B_BARREL"/>
    <property type="match status" value="1"/>
</dbReference>
<dbReference type="Pfam" id="PF07876">
    <property type="entry name" value="Dabb"/>
    <property type="match status" value="1"/>
</dbReference>
<accession>A0A4S9CFZ0</accession>
<dbReference type="SUPFAM" id="SSF54909">
    <property type="entry name" value="Dimeric alpha+beta barrel"/>
    <property type="match status" value="1"/>
</dbReference>
<sequence length="83" mass="9718">MTIVHIVLFKFRPEVTDEHKQKFVTELKKLKSLPCVREQRLVVGGPSITDPIERSKGFQFALLSFHEDRAALEEYQKSDEHHQ</sequence>
<protein>
    <recommendedName>
        <fullName evidence="1">Stress-response A/B barrel domain-containing protein</fullName>
    </recommendedName>
</protein>
<dbReference type="AlphaFoldDB" id="A0A4S9CFZ0"/>
<dbReference type="SMART" id="SM00886">
    <property type="entry name" value="Dabb"/>
    <property type="match status" value="1"/>
</dbReference>
<proteinExistence type="predicted"/>